<gene>
    <name evidence="1" type="ordered locus">HPL003_20995</name>
</gene>
<dbReference type="Proteomes" id="UP000005876">
    <property type="component" value="Chromosome"/>
</dbReference>
<reference key="2">
    <citation type="submission" date="2011-11" db="EMBL/GenBank/DDBJ databases">
        <authorList>
            <person name="Shin S.H."/>
            <person name="Kim S."/>
            <person name="Kim J.Y."/>
        </authorList>
    </citation>
    <scope>NUCLEOTIDE SEQUENCE</scope>
    <source>
        <strain>HPL-003</strain>
    </source>
</reference>
<evidence type="ECO:0000313" key="2">
    <source>
        <dbReference type="Proteomes" id="UP000005876"/>
    </source>
</evidence>
<protein>
    <submittedName>
        <fullName evidence="1">Uncharacterized protein</fullName>
    </submittedName>
</protein>
<dbReference type="AlphaFoldDB" id="G7VP56"/>
<dbReference type="HOGENOM" id="CLU_3120714_0_0_9"/>
<evidence type="ECO:0000313" key="1">
    <source>
        <dbReference type="EMBL" id="AET60933.1"/>
    </source>
</evidence>
<dbReference type="STRING" id="985665.HPL003_20995"/>
<reference evidence="1 2" key="3">
    <citation type="journal article" date="2012" name="J. Bacteriol.">
        <title>Genome Sequence of Paenibacillus terrae HPL-003, a Xylanase-Producing Bacterium Isolated from Soil Found in Forest Residue.</title>
        <authorList>
            <person name="Shin S.H."/>
            <person name="Kim S."/>
            <person name="Kim J.Y."/>
            <person name="Song H.Y."/>
            <person name="Cho S.J."/>
            <person name="Kim D.R."/>
            <person name="Lee K.I."/>
            <person name="Lim H.K."/>
            <person name="Park N.J."/>
            <person name="Hwang I.T."/>
            <person name="Yang K.S."/>
        </authorList>
    </citation>
    <scope>NUCLEOTIDE SEQUENCE [LARGE SCALE GENOMIC DNA]</scope>
    <source>
        <strain evidence="1 2">HPL-003</strain>
    </source>
</reference>
<name>G7VP56_PAETH</name>
<proteinExistence type="predicted"/>
<dbReference type="KEGG" id="pta:HPL003_20995"/>
<reference evidence="2" key="1">
    <citation type="submission" date="2011-11" db="EMBL/GenBank/DDBJ databases">
        <title>Complete sequence of Paenibacillus terrae HPL-003.</title>
        <authorList>
            <person name="Shin S.H."/>
            <person name="Kim S."/>
            <person name="Kim J.Y."/>
        </authorList>
    </citation>
    <scope>NUCLEOTIDE SEQUENCE [LARGE SCALE GENOMIC DNA]</scope>
    <source>
        <strain evidence="2">HPL-003</strain>
    </source>
</reference>
<organism evidence="1 2">
    <name type="scientific">Paenibacillus terrae (strain HPL-003)</name>
    <dbReference type="NCBI Taxonomy" id="985665"/>
    <lineage>
        <taxon>Bacteria</taxon>
        <taxon>Bacillati</taxon>
        <taxon>Bacillota</taxon>
        <taxon>Bacilli</taxon>
        <taxon>Bacillales</taxon>
        <taxon>Paenibacillaceae</taxon>
        <taxon>Paenibacillus</taxon>
    </lineage>
</organism>
<sequence>MLDQTCYDPLMVDSEKSFKQTTKKNFIQRPLPAIVQGSGRLLLFASQTGP</sequence>
<accession>G7VP56</accession>
<dbReference type="EMBL" id="CP003107">
    <property type="protein sequence ID" value="AET60933.1"/>
    <property type="molecule type" value="Genomic_DNA"/>
</dbReference>